<organism evidence="1 2">
    <name type="scientific">Gymnopilus dilepis</name>
    <dbReference type="NCBI Taxonomy" id="231916"/>
    <lineage>
        <taxon>Eukaryota</taxon>
        <taxon>Fungi</taxon>
        <taxon>Dikarya</taxon>
        <taxon>Basidiomycota</taxon>
        <taxon>Agaricomycotina</taxon>
        <taxon>Agaricomycetes</taxon>
        <taxon>Agaricomycetidae</taxon>
        <taxon>Agaricales</taxon>
        <taxon>Agaricineae</taxon>
        <taxon>Hymenogastraceae</taxon>
        <taxon>Gymnopilus</taxon>
    </lineage>
</organism>
<dbReference type="InParanoid" id="A0A409WLL2"/>
<accession>A0A409WLL2</accession>
<proteinExistence type="predicted"/>
<gene>
    <name evidence="1" type="ORF">CVT26_007455</name>
</gene>
<protein>
    <submittedName>
        <fullName evidence="1">Uncharacterized protein</fullName>
    </submittedName>
</protein>
<evidence type="ECO:0000313" key="1">
    <source>
        <dbReference type="EMBL" id="PPQ79351.1"/>
    </source>
</evidence>
<evidence type="ECO:0000313" key="2">
    <source>
        <dbReference type="Proteomes" id="UP000284706"/>
    </source>
</evidence>
<keyword evidence="2" id="KW-1185">Reference proteome</keyword>
<dbReference type="Proteomes" id="UP000284706">
    <property type="component" value="Unassembled WGS sequence"/>
</dbReference>
<comment type="caution">
    <text evidence="1">The sequence shown here is derived from an EMBL/GenBank/DDBJ whole genome shotgun (WGS) entry which is preliminary data.</text>
</comment>
<sequence>MRAEIGKLNKAPTPLCTNGTLVGLFLGKLEEAFRLLLINNLQTKLVRTAPAPGAALITRHDEDPFTIEEVFEMAT</sequence>
<name>A0A409WLL2_9AGAR</name>
<dbReference type="AlphaFoldDB" id="A0A409WLL2"/>
<reference evidence="1 2" key="1">
    <citation type="journal article" date="2018" name="Evol. Lett.">
        <title>Horizontal gene cluster transfer increased hallucinogenic mushroom diversity.</title>
        <authorList>
            <person name="Reynolds H.T."/>
            <person name="Vijayakumar V."/>
            <person name="Gluck-Thaler E."/>
            <person name="Korotkin H.B."/>
            <person name="Matheny P.B."/>
            <person name="Slot J.C."/>
        </authorList>
    </citation>
    <scope>NUCLEOTIDE SEQUENCE [LARGE SCALE GENOMIC DNA]</scope>
    <source>
        <strain evidence="1 2">SRW20</strain>
    </source>
</reference>
<dbReference type="EMBL" id="NHYE01005004">
    <property type="protein sequence ID" value="PPQ79351.1"/>
    <property type="molecule type" value="Genomic_DNA"/>
</dbReference>